<accession>A0A6S7GEK0</accession>
<dbReference type="EMBL" id="CACRXK020001131">
    <property type="protein sequence ID" value="CAB3987186.1"/>
    <property type="molecule type" value="Genomic_DNA"/>
</dbReference>
<dbReference type="OrthoDB" id="5958670at2759"/>
<proteinExistence type="predicted"/>
<gene>
    <name evidence="1" type="ORF">PACLA_8A014992</name>
</gene>
<evidence type="ECO:0000313" key="1">
    <source>
        <dbReference type="EMBL" id="CAB3987186.1"/>
    </source>
</evidence>
<dbReference type="Proteomes" id="UP001152795">
    <property type="component" value="Unassembled WGS sequence"/>
</dbReference>
<keyword evidence="2" id="KW-1185">Reference proteome</keyword>
<dbReference type="AlphaFoldDB" id="A0A6S7GEK0"/>
<protein>
    <submittedName>
        <fullName evidence="1">Uncharacterized protein</fullName>
    </submittedName>
</protein>
<evidence type="ECO:0000313" key="2">
    <source>
        <dbReference type="Proteomes" id="UP001152795"/>
    </source>
</evidence>
<reference evidence="1" key="1">
    <citation type="submission" date="2020-04" db="EMBL/GenBank/DDBJ databases">
        <authorList>
            <person name="Alioto T."/>
            <person name="Alioto T."/>
            <person name="Gomez Garrido J."/>
        </authorList>
    </citation>
    <scope>NUCLEOTIDE SEQUENCE</scope>
    <source>
        <strain evidence="1">A484AB</strain>
    </source>
</reference>
<sequence length="172" mass="19107">MDTNGGGWTLVYSYTFTNYDDFFEYSNAVTPRPAWSAPDADVEISNVAPLNETALGAMGFELWQNIGEEFLIKSNINDWIVCEPDGGSLVREVDGSLSCINIKNVATACEGVEPYRISWQSTCGPRIYASTSFYRFDGSKENCYPSHDPCNSGYTDNHKKNVLNPGGKIFLR</sequence>
<name>A0A6S7GEK0_PARCT</name>
<organism evidence="1 2">
    <name type="scientific">Paramuricea clavata</name>
    <name type="common">Red gorgonian</name>
    <name type="synonym">Violescent sea-whip</name>
    <dbReference type="NCBI Taxonomy" id="317549"/>
    <lineage>
        <taxon>Eukaryota</taxon>
        <taxon>Metazoa</taxon>
        <taxon>Cnidaria</taxon>
        <taxon>Anthozoa</taxon>
        <taxon>Octocorallia</taxon>
        <taxon>Malacalcyonacea</taxon>
        <taxon>Plexauridae</taxon>
        <taxon>Paramuricea</taxon>
    </lineage>
</organism>
<comment type="caution">
    <text evidence="1">The sequence shown here is derived from an EMBL/GenBank/DDBJ whole genome shotgun (WGS) entry which is preliminary data.</text>
</comment>